<proteinExistence type="predicted"/>
<dbReference type="GO" id="GO:0016866">
    <property type="term" value="F:intramolecular transferase activity"/>
    <property type="evidence" value="ECO:0007669"/>
    <property type="project" value="InterPro"/>
</dbReference>
<protein>
    <submittedName>
        <fullName evidence="2">Methylmalonyl-CoA mutase</fullName>
    </submittedName>
</protein>
<dbReference type="HOGENOM" id="CLU_768804_0_0_10"/>
<dbReference type="STRING" id="1338011.BD94_2242"/>
<dbReference type="EMBL" id="CP007547">
    <property type="protein sequence ID" value="AIL46017.1"/>
    <property type="molecule type" value="Genomic_DNA"/>
</dbReference>
<dbReference type="PANTHER" id="PTHR48101">
    <property type="entry name" value="METHYLMALONYL-COA MUTASE, MITOCHONDRIAL-RELATED"/>
    <property type="match status" value="1"/>
</dbReference>
<dbReference type="PANTHER" id="PTHR48101:SF1">
    <property type="entry name" value="METHYLMALONYL-COA MUTASE, LARGE SUBUNIT"/>
    <property type="match status" value="1"/>
</dbReference>
<sequence length="391" mass="44546">MSFAKTNLQDWEKLVAKQLKTEDIYKVLEKENIEGLEIKPFYTLENITPVKLPRLEENMHLVAPYNDYLLEDAYAFLIKEEPLQLQDKAFFYEDSALNVIAAKDKNNNYFCLRDIFQGIEQGETFNPEAGKELLNTEAKRKLGIDISIFQNAGASIVQQLAVALLKIKELTELYGEEVFEQVIFRVAVGSQYFLEISKVRALKILINQLSKEYNKEAVPYIFAETSLRNKSLNDPENNLIRSTLELASAMIGGADAVYANDYKLSETDSVSEEISFKQQIVLAYESIINVFEDATSGSFFVEDATKEIAEKAWELFLELEKDGGYISNLESGKIQKLVYDQAIKEQNWLDEGKIKLLGVNLYPALETKKALEELYNESAIKPVRLAERYGV</sequence>
<dbReference type="Pfam" id="PF01642">
    <property type="entry name" value="MM_CoA_mutase"/>
    <property type="match status" value="1"/>
</dbReference>
<dbReference type="KEGG" id="eao:BD94_2242"/>
<reference evidence="2" key="1">
    <citation type="journal article" date="2013" name="Lancet">
        <title>First case of E anophelis outbreak in an intensive-care unit.</title>
        <authorList>
            <person name="Teo J."/>
            <person name="Tan S.Y."/>
            <person name="Tay M."/>
            <person name="Ding Y."/>
            <person name="Kjelleberg S."/>
            <person name="Givskov M."/>
            <person name="Lin R.T."/>
            <person name="Yang L."/>
        </authorList>
    </citation>
    <scope>NUCLEOTIDE SEQUENCE [LARGE SCALE GENOMIC DNA]</scope>
    <source>
        <strain evidence="2">NUHP1</strain>
    </source>
</reference>
<feature type="domain" description="Methylmalonyl-CoA mutase alpha/beta chain catalytic" evidence="1">
    <location>
        <begin position="147"/>
        <end position="375"/>
    </location>
</feature>
<dbReference type="AlphaFoldDB" id="A0A077EEU7"/>
<accession>A0A077EEU7</accession>
<evidence type="ECO:0000313" key="3">
    <source>
        <dbReference type="Proteomes" id="UP000028933"/>
    </source>
</evidence>
<gene>
    <name evidence="2" type="ORF">BD94_2242</name>
</gene>
<dbReference type="RefSeq" id="WP_024564202.1">
    <property type="nucleotide sequence ID" value="NZ_CP007547.1"/>
</dbReference>
<dbReference type="Proteomes" id="UP000028933">
    <property type="component" value="Chromosome"/>
</dbReference>
<reference evidence="2" key="2">
    <citation type="journal article" date="2015" name="Genome Biol. Evol.">
        <title>Complete Genome Sequence and Transcriptomic Analysis of the Novel Pathogen Elizabethkingia anophelis in Response to Oxidative Stress.</title>
        <authorList>
            <person name="Li Y."/>
            <person name="Liu Y."/>
            <person name="Chew S.C."/>
            <person name="Tay M."/>
            <person name="Salido M.M."/>
            <person name="Teo J."/>
            <person name="Lauro F.M."/>
            <person name="Givskov M."/>
            <person name="Yang L."/>
        </authorList>
    </citation>
    <scope>NUCLEOTIDE SEQUENCE</scope>
    <source>
        <strain evidence="2">NUHP1</strain>
    </source>
</reference>
<dbReference type="SUPFAM" id="SSF51703">
    <property type="entry name" value="Cobalamin (vitamin B12)-dependent enzymes"/>
    <property type="match status" value="1"/>
</dbReference>
<evidence type="ECO:0000259" key="1">
    <source>
        <dbReference type="Pfam" id="PF01642"/>
    </source>
</evidence>
<evidence type="ECO:0000313" key="2">
    <source>
        <dbReference type="EMBL" id="AIL46017.1"/>
    </source>
</evidence>
<name>A0A077EEU7_9FLAO</name>
<dbReference type="GO" id="GO:0031419">
    <property type="term" value="F:cobalamin binding"/>
    <property type="evidence" value="ECO:0007669"/>
    <property type="project" value="InterPro"/>
</dbReference>
<dbReference type="Gene3D" id="3.20.20.240">
    <property type="entry name" value="Methylmalonyl-CoA mutase"/>
    <property type="match status" value="1"/>
</dbReference>
<organism evidence="2 3">
    <name type="scientific">Elizabethkingia anophelis NUHP1</name>
    <dbReference type="NCBI Taxonomy" id="1338011"/>
    <lineage>
        <taxon>Bacteria</taxon>
        <taxon>Pseudomonadati</taxon>
        <taxon>Bacteroidota</taxon>
        <taxon>Flavobacteriia</taxon>
        <taxon>Flavobacteriales</taxon>
        <taxon>Weeksellaceae</taxon>
        <taxon>Elizabethkingia</taxon>
    </lineage>
</organism>
<dbReference type="InterPro" id="IPR006099">
    <property type="entry name" value="MeMalonylCoA_mutase_a/b_cat"/>
</dbReference>
<dbReference type="InterPro" id="IPR016176">
    <property type="entry name" value="Cbl-dep_enz_cat"/>
</dbReference>
<dbReference type="eggNOG" id="COG1884">
    <property type="taxonomic scope" value="Bacteria"/>
</dbReference>